<dbReference type="Gene3D" id="1.10.260.40">
    <property type="entry name" value="lambda repressor-like DNA-binding domains"/>
    <property type="match status" value="1"/>
</dbReference>
<dbReference type="RefSeq" id="WP_062990363.1">
    <property type="nucleotide sequence ID" value="NZ_PJMW01000002.1"/>
</dbReference>
<dbReference type="CDD" id="cd00093">
    <property type="entry name" value="HTH_XRE"/>
    <property type="match status" value="1"/>
</dbReference>
<accession>A0A2N3VD51</accession>
<feature type="region of interest" description="Disordered" evidence="1">
    <location>
        <begin position="1"/>
        <end position="20"/>
    </location>
</feature>
<sequence length="449" mass="48426">MDTASTGQHRIGAGRGAPDSDQCPLVAPGFWDAVPIRAALSNRHMGKVIAAYRAHPAHPRPISQAQMGRWVGITQGQLSRIENGPPIKYLDRLVQWATLLTIPADLLWFQLPGQAPRAVPAAIPATAPAAGPFRLVRITDASGDEDPDLAAVRAFRSADQSLGGGHLYTAVIDYLHTDIAPRLFGGDQRGDARSLFTAAAGLTEMAGWMAHDAGHDRQADQHFRRALDLAVVGRDHHLHVHVLASLSHLSLHRRKPDAALGYAHDAEMALSRAGRNPELTARIYALQARAHAAQHQPGHAHRLLDQAARTLEAPAEPVASPWASHFDQASLASDAARCLRTVGDLPAAARNAHRIIGLRPVGTRSHAFAQLSLAAILTAQGHPDHACVVATKVLDSISTMNSHQLTLQLHGLDHQLRPYLTNRMVGQFVDRLTAVIHERASMHRTAAIT</sequence>
<keyword evidence="3" id="KW-1185">Reference proteome</keyword>
<evidence type="ECO:0000313" key="2">
    <source>
        <dbReference type="EMBL" id="PKV79525.1"/>
    </source>
</evidence>
<dbReference type="InterPro" id="IPR001387">
    <property type="entry name" value="Cro/C1-type_HTH"/>
</dbReference>
<comment type="caution">
    <text evidence="2">The sequence shown here is derived from an EMBL/GenBank/DDBJ whole genome shotgun (WGS) entry which is preliminary data.</text>
</comment>
<evidence type="ECO:0008006" key="4">
    <source>
        <dbReference type="Google" id="ProtNLM"/>
    </source>
</evidence>
<dbReference type="AlphaFoldDB" id="A0A2N3VD51"/>
<protein>
    <recommendedName>
        <fullName evidence="4">Helix-turn-helix protein</fullName>
    </recommendedName>
</protein>
<dbReference type="Proteomes" id="UP000233766">
    <property type="component" value="Unassembled WGS sequence"/>
</dbReference>
<dbReference type="InterPro" id="IPR010982">
    <property type="entry name" value="Lambda_DNA-bd_dom_sf"/>
</dbReference>
<dbReference type="EMBL" id="PJMW01000002">
    <property type="protein sequence ID" value="PKV79525.1"/>
    <property type="molecule type" value="Genomic_DNA"/>
</dbReference>
<proteinExistence type="predicted"/>
<evidence type="ECO:0000313" key="3">
    <source>
        <dbReference type="Proteomes" id="UP000233766"/>
    </source>
</evidence>
<dbReference type="InterPro" id="IPR011990">
    <property type="entry name" value="TPR-like_helical_dom_sf"/>
</dbReference>
<dbReference type="Gene3D" id="1.25.40.10">
    <property type="entry name" value="Tetratricopeptide repeat domain"/>
    <property type="match status" value="1"/>
</dbReference>
<evidence type="ECO:0000256" key="1">
    <source>
        <dbReference type="SAM" id="MobiDB-lite"/>
    </source>
</evidence>
<dbReference type="GO" id="GO:0003677">
    <property type="term" value="F:DNA binding"/>
    <property type="evidence" value="ECO:0007669"/>
    <property type="project" value="InterPro"/>
</dbReference>
<name>A0A2N3VD51_9NOCA</name>
<dbReference type="SUPFAM" id="SSF48452">
    <property type="entry name" value="TPR-like"/>
    <property type="match status" value="1"/>
</dbReference>
<gene>
    <name evidence="2" type="ORF">ATK86_3919</name>
</gene>
<dbReference type="OrthoDB" id="3213425at2"/>
<organism evidence="2 3">
    <name type="scientific">Nocardia fluminea</name>
    <dbReference type="NCBI Taxonomy" id="134984"/>
    <lineage>
        <taxon>Bacteria</taxon>
        <taxon>Bacillati</taxon>
        <taxon>Actinomycetota</taxon>
        <taxon>Actinomycetes</taxon>
        <taxon>Mycobacteriales</taxon>
        <taxon>Nocardiaceae</taxon>
        <taxon>Nocardia</taxon>
    </lineage>
</organism>
<dbReference type="SUPFAM" id="SSF47413">
    <property type="entry name" value="lambda repressor-like DNA-binding domains"/>
    <property type="match status" value="1"/>
</dbReference>
<reference evidence="2 3" key="1">
    <citation type="submission" date="2017-12" db="EMBL/GenBank/DDBJ databases">
        <title>Sequencing the genomes of 1000 Actinobacteria strains.</title>
        <authorList>
            <person name="Klenk H.-P."/>
        </authorList>
    </citation>
    <scope>NUCLEOTIDE SEQUENCE [LARGE SCALE GENOMIC DNA]</scope>
    <source>
        <strain evidence="2 3">DSM 44489</strain>
    </source>
</reference>